<dbReference type="PANTHER" id="PTHR10609:SF27">
    <property type="entry name" value="CN HYDROLASE DOMAIN-CONTAINING PROTEIN-RELATED"/>
    <property type="match status" value="1"/>
</dbReference>
<proteinExistence type="evidence at transcript level"/>
<dbReference type="PANTHER" id="PTHR10609">
    <property type="entry name" value="BIOTINIDASE-RELATED"/>
    <property type="match status" value="1"/>
</dbReference>
<organism evidence="4">
    <name type="scientific">Dosidicus gigas</name>
    <name type="common">Humboldt squid</name>
    <dbReference type="NCBI Taxonomy" id="346249"/>
    <lineage>
        <taxon>Eukaryota</taxon>
        <taxon>Metazoa</taxon>
        <taxon>Spiralia</taxon>
        <taxon>Lophotrochozoa</taxon>
        <taxon>Mollusca</taxon>
        <taxon>Cephalopoda</taxon>
        <taxon>Coleoidea</taxon>
        <taxon>Decapodiformes</taxon>
        <taxon>Oegopsida</taxon>
        <taxon>Ommastrephidae</taxon>
        <taxon>Dosidicus</taxon>
    </lineage>
</organism>
<evidence type="ECO:0000256" key="1">
    <source>
        <dbReference type="ARBA" id="ARBA00008225"/>
    </source>
</evidence>
<sequence>MAFFPSGPFSPLVLVVTAILVSYHISSGYGTRYKASVFEFKPLTPPQGRNLSRAQALDLMKKNIEIYKMQARIAGEKRNEIIVFPEYGLFGIFGYAKYARRSDVYPFLETIPDPRKIAWNPCKDKRQRNIPEIQLELSCMANHFDIYVVANIGEKVMCKKSDRNCPKDGRYQYNTNVVYSSNGTLIAKYRKKHLFKEPYYDSPIKTEVVIFNTHFGKFGLLTSHDSLFKSPILDLVYKHKVRDIVMPTAWMTTTPLFRAIQWHSSFARGLELNLIVATVHDGYSRSYGSGIYGRDGAKGYFSEPDNYKGKLVSEDLRHISFMDPRKQRPVIPRGGMSQTRLQTRPMDFLEKSVNFKFYELTKSKDDINICDGRFCCRLSYSVERGGRIEKYALAVYKGPVRALGYSLEVEACAVVRCSPTCGKPIERANTYFENFRLIGVNFSTPFIFPQVLTLSGSEAVLPTHQWDYEHGEIVFDKAPENPLHSASLIGRVYDKDRIDHRRPSSQGTSTHLHGNYAHAQYTSCLILFVAFIASINISS</sequence>
<comment type="similarity">
    <text evidence="1">Belongs to the carbon-nitrogen hydrolase superfamily. BTD/VNN family.</text>
</comment>
<accession>A0A2Z5EQ44</accession>
<dbReference type="GO" id="GO:0016787">
    <property type="term" value="F:hydrolase activity"/>
    <property type="evidence" value="ECO:0007669"/>
    <property type="project" value="UniProtKB-KW"/>
</dbReference>
<dbReference type="InterPro" id="IPR040154">
    <property type="entry name" value="Biotinidase/VNN"/>
</dbReference>
<keyword evidence="2" id="KW-0378">Hydrolase</keyword>
<dbReference type="InterPro" id="IPR003010">
    <property type="entry name" value="C-N_Hydrolase"/>
</dbReference>
<reference evidence="4" key="1">
    <citation type="journal article" date="2017" name="PeerJ">
        <title>Symplectin evolved from multiple duplications in bioluminescent squid.</title>
        <authorList>
            <person name="Francis W.R."/>
            <person name="Christianson L.M."/>
            <person name="Haddock S.H.D."/>
        </authorList>
    </citation>
    <scope>NUCLEOTIDE SEQUENCE</scope>
    <source>
        <strain evidence="4">9110X11</strain>
    </source>
</reference>
<dbReference type="EMBL" id="MF631047">
    <property type="protein sequence ID" value="AXB88462.1"/>
    <property type="molecule type" value="mRNA"/>
</dbReference>
<dbReference type="Pfam" id="PF19018">
    <property type="entry name" value="Vanin_C"/>
    <property type="match status" value="1"/>
</dbReference>
<evidence type="ECO:0000313" key="4">
    <source>
        <dbReference type="EMBL" id="AXB88462.1"/>
    </source>
</evidence>
<dbReference type="Gene3D" id="3.60.110.10">
    <property type="entry name" value="Carbon-nitrogen hydrolase"/>
    <property type="match status" value="1"/>
</dbReference>
<protein>
    <submittedName>
        <fullName evidence="4">Symplectin/biotinidase-like protein 3</fullName>
    </submittedName>
</protein>
<dbReference type="Pfam" id="PF00795">
    <property type="entry name" value="CN_hydrolase"/>
    <property type="match status" value="1"/>
</dbReference>
<name>A0A2Z5EQ44_DOSGI</name>
<dbReference type="InterPro" id="IPR043957">
    <property type="entry name" value="Vanin_C"/>
</dbReference>
<evidence type="ECO:0000259" key="3">
    <source>
        <dbReference type="PROSITE" id="PS50263"/>
    </source>
</evidence>
<feature type="domain" description="CN hydrolase" evidence="3">
    <location>
        <begin position="46"/>
        <end position="318"/>
    </location>
</feature>
<dbReference type="AlphaFoldDB" id="A0A2Z5EQ44"/>
<evidence type="ECO:0000256" key="2">
    <source>
        <dbReference type="ARBA" id="ARBA00022801"/>
    </source>
</evidence>
<dbReference type="PROSITE" id="PS50263">
    <property type="entry name" value="CN_HYDROLASE"/>
    <property type="match status" value="1"/>
</dbReference>
<dbReference type="SUPFAM" id="SSF56317">
    <property type="entry name" value="Carbon-nitrogen hydrolase"/>
    <property type="match status" value="1"/>
</dbReference>
<dbReference type="InterPro" id="IPR036526">
    <property type="entry name" value="C-N_Hydrolase_sf"/>
</dbReference>